<dbReference type="Pfam" id="PF08737">
    <property type="entry name" value="Rgp1"/>
    <property type="match status" value="1"/>
</dbReference>
<feature type="compositionally biased region" description="Polar residues" evidence="2">
    <location>
        <begin position="191"/>
        <end position="206"/>
    </location>
</feature>
<keyword evidence="4" id="KW-1185">Reference proteome</keyword>
<dbReference type="Gene3D" id="1.20.140.30">
    <property type="entry name" value="MOB kinase activator"/>
    <property type="match status" value="1"/>
</dbReference>
<dbReference type="PANTHER" id="PTHR12507">
    <property type="entry name" value="REDUCED GROWTH PHENOTYPE 1 RGP1, YEAST -RELATED"/>
    <property type="match status" value="1"/>
</dbReference>
<evidence type="ECO:0000313" key="3">
    <source>
        <dbReference type="EMBL" id="KAJ5484140.1"/>
    </source>
</evidence>
<reference evidence="3" key="2">
    <citation type="journal article" date="2023" name="IMA Fungus">
        <title>Comparative genomic study of the Penicillium genus elucidates a diverse pangenome and 15 lateral gene transfer events.</title>
        <authorList>
            <person name="Petersen C."/>
            <person name="Sorensen T."/>
            <person name="Nielsen M.R."/>
            <person name="Sondergaard T.E."/>
            <person name="Sorensen J.L."/>
            <person name="Fitzpatrick D.A."/>
            <person name="Frisvad J.C."/>
            <person name="Nielsen K.L."/>
        </authorList>
    </citation>
    <scope>NUCLEOTIDE SEQUENCE</scope>
    <source>
        <strain evidence="3">IBT 30728</strain>
    </source>
</reference>
<dbReference type="InterPro" id="IPR036703">
    <property type="entry name" value="MOB_kinase_act_sf"/>
</dbReference>
<feature type="region of interest" description="Disordered" evidence="2">
    <location>
        <begin position="601"/>
        <end position="620"/>
    </location>
</feature>
<feature type="binding site" evidence="1">
    <location>
        <position position="1284"/>
    </location>
    <ligand>
        <name>Zn(2+)</name>
        <dbReference type="ChEBI" id="CHEBI:29105"/>
    </ligand>
</feature>
<keyword evidence="1" id="KW-0479">Metal-binding</keyword>
<feature type="compositionally biased region" description="Basic residues" evidence="2">
    <location>
        <begin position="150"/>
        <end position="159"/>
    </location>
</feature>
<feature type="binding site" evidence="1">
    <location>
        <position position="1174"/>
    </location>
    <ligand>
        <name>Zn(2+)</name>
        <dbReference type="ChEBI" id="CHEBI:29105"/>
    </ligand>
</feature>
<evidence type="ECO:0000256" key="1">
    <source>
        <dbReference type="PIRSR" id="PIRSR605301-1"/>
    </source>
</evidence>
<feature type="binding site" evidence="1">
    <location>
        <position position="1279"/>
    </location>
    <ligand>
        <name>Zn(2+)</name>
        <dbReference type="ChEBI" id="CHEBI:29105"/>
    </ligand>
</feature>
<dbReference type="SMART" id="SM01388">
    <property type="entry name" value="Mob1_phocein"/>
    <property type="match status" value="1"/>
</dbReference>
<sequence length="1334" mass="145207">MSSNIQVFVKWKDQNIFAGEDVECTITFKNVADSGSEAGHGGEAGHQRKLSRSANLPTNSGSDSFFSLKSPQALFSSRRSYSISSQRKPFHRTASSLNSAIPPSNSFPPISTPSTPRNWQPGHSHKRSVSILSIDSEGLAENVQSNQSHGRARPARGHGRSASLQVVPKRNESYDETQRKMGRTPLRSPSLAESPNESAVPSSRVDTAQLRRGSRPDPHTASPVTSTMPARGAQRRAQLPAFDFKFPPASPTTDTNSTRPPLSPSPRSPDQPPSSAKSAGKDSGSLAAPSHQQVARIISATSVNGSSRSSGEFYSVSDHSSETLASEYSTQAQAARPVPPVRHARHYSSVVSPTKAFNSQALLMGYAQINASFTVDGSLVNQSVFDETKRKGVVGGQTGTGGVPGRPGSASDDRSRKSGGFWGALKWNVIEESINGLLSNNELDGLREMRGVASSRSIPLLSTPQSLLFVDLRLAPGEEQSYSFSFTLPKGLPASHKGKAIKISYNLVIGTQRPSGPNEAQRVNRINIPFRVYSGVNERGDILGHDLMSPYVILRDEAKVQKIGPNTPVHTKKQSIGGVWQSAGDFLSFVDEILEQRARSNSLYPPGATPQRRSSFDGPPAHALSCKDIIDYAILRSNQAVQSRRCPNRFEIARDGRRIAVVVLNRPVHRLGETVIATVDFGDTAIPCYAIRASLETSEKVTPTIAVRSSASIHRTTRKIHASLFENTLFATRVVFSPAIPISATPTILTSGVTLDWDLRFEFVTPKLNGDAGLGMAGTRLLEATSADNRGQILNASEHLGCESFEISIPLTVYGETFLVETGAGSFLVQPVQLAQLRLKFHGIKGGITLEGGVADKQSAPEKVVTDEVAQFWSVKHQHPHWESLRSYQQVTPSLINTLSLPGTFPSAVPSADRLVATLPLFPLLSPLPPLIALISPPLCATRHFALEIARQFLYVIAHQAARPSPGLLGPAPEEIPTCAPDRTNGGMQARRNQRFTPATACFQGIPRRSSFLIDGKEVMSSFINTMSVPATPTPDPLSTFPSVEHAAPSSLTCSPSTSVSPSGMYHTTRTAHIPGLEPPSYLSPAVRALKQGVLGLTPPSNARTRAPFKPRSAAKGTSSYQLRQFAEATLGSGSLRKAVKLPEGEDLNEWLAVNVVDFYNQINLLYGSITEFCSPQSCPEMKATDEFEYLWQDSDKFKRPTKMSAPEYIEHLMSWVQGNVDNEEMFPSRIGETATQNAIEDHKHGRTDFFASTGVPFPKTFHSLLRQIFKRLYRVYAHIYCHHYPVVVHLGLEPHLNTSFKHYVLFIDEHKLASGKDYWGPLGDLVDSMLRSD</sequence>
<feature type="compositionally biased region" description="Basic and acidic residues" evidence="2">
    <location>
        <begin position="169"/>
        <end position="179"/>
    </location>
</feature>
<feature type="region of interest" description="Disordered" evidence="2">
    <location>
        <begin position="32"/>
        <end position="67"/>
    </location>
</feature>
<feature type="compositionally biased region" description="Polar residues" evidence="2">
    <location>
        <begin position="52"/>
        <end position="67"/>
    </location>
</feature>
<dbReference type="InterPro" id="IPR005301">
    <property type="entry name" value="MOB_kinase_act_fam"/>
</dbReference>
<dbReference type="RefSeq" id="XP_056789410.1">
    <property type="nucleotide sequence ID" value="XM_056935538.1"/>
</dbReference>
<evidence type="ECO:0000256" key="2">
    <source>
        <dbReference type="SAM" id="MobiDB-lite"/>
    </source>
</evidence>
<feature type="region of interest" description="Disordered" evidence="2">
    <location>
        <begin position="391"/>
        <end position="417"/>
    </location>
</feature>
<dbReference type="InterPro" id="IPR014752">
    <property type="entry name" value="Arrestin-like_C"/>
</dbReference>
<dbReference type="GeneID" id="81625787"/>
<protein>
    <submittedName>
        <fullName evidence="3">Uncharacterized protein</fullName>
    </submittedName>
</protein>
<dbReference type="EMBL" id="JAPWDQ010000006">
    <property type="protein sequence ID" value="KAJ5484140.1"/>
    <property type="molecule type" value="Genomic_DNA"/>
</dbReference>
<feature type="compositionally biased region" description="Low complexity" evidence="2">
    <location>
        <begin position="273"/>
        <end position="288"/>
    </location>
</feature>
<accession>A0A9W9X5S4</accession>
<dbReference type="Gene3D" id="2.60.40.640">
    <property type="match status" value="1"/>
</dbReference>
<feature type="region of interest" description="Disordered" evidence="2">
    <location>
        <begin position="79"/>
        <end position="128"/>
    </location>
</feature>
<feature type="region of interest" description="Disordered" evidence="2">
    <location>
        <begin position="141"/>
        <end position="292"/>
    </location>
</feature>
<dbReference type="Pfam" id="PF03637">
    <property type="entry name" value="Mob1_phocein"/>
    <property type="match status" value="1"/>
</dbReference>
<feature type="compositionally biased region" description="Gly residues" evidence="2">
    <location>
        <begin position="393"/>
        <end position="405"/>
    </location>
</feature>
<comment type="caution">
    <text evidence="3">The sequence shown here is derived from an EMBL/GenBank/DDBJ whole genome shotgun (WGS) entry which is preliminary data.</text>
</comment>
<feature type="compositionally biased region" description="Pro residues" evidence="2">
    <location>
        <begin position="261"/>
        <end position="272"/>
    </location>
</feature>
<name>A0A9W9X5S4_9EURO</name>
<proteinExistence type="predicted"/>
<reference evidence="3" key="1">
    <citation type="submission" date="2022-12" db="EMBL/GenBank/DDBJ databases">
        <authorList>
            <person name="Petersen C."/>
        </authorList>
    </citation>
    <scope>NUCLEOTIDE SEQUENCE</scope>
    <source>
        <strain evidence="3">IBT 30728</strain>
    </source>
</reference>
<dbReference type="InterPro" id="IPR014848">
    <property type="entry name" value="Rgp1"/>
</dbReference>
<keyword evidence="1" id="KW-0862">Zinc</keyword>
<gene>
    <name evidence="3" type="ORF">N7539_005936</name>
</gene>
<dbReference type="Proteomes" id="UP001148312">
    <property type="component" value="Unassembled WGS sequence"/>
</dbReference>
<organism evidence="3 4">
    <name type="scientific">Penicillium diatomitis</name>
    <dbReference type="NCBI Taxonomy" id="2819901"/>
    <lineage>
        <taxon>Eukaryota</taxon>
        <taxon>Fungi</taxon>
        <taxon>Dikarya</taxon>
        <taxon>Ascomycota</taxon>
        <taxon>Pezizomycotina</taxon>
        <taxon>Eurotiomycetes</taxon>
        <taxon>Eurotiomycetidae</taxon>
        <taxon>Eurotiales</taxon>
        <taxon>Aspergillaceae</taxon>
        <taxon>Penicillium</taxon>
    </lineage>
</organism>
<evidence type="ECO:0000313" key="4">
    <source>
        <dbReference type="Proteomes" id="UP001148312"/>
    </source>
</evidence>
<feature type="compositionally biased region" description="Polar residues" evidence="2">
    <location>
        <begin position="93"/>
        <end position="118"/>
    </location>
</feature>
<feature type="binding site" evidence="1">
    <location>
        <position position="1179"/>
    </location>
    <ligand>
        <name>Zn(2+)</name>
        <dbReference type="ChEBI" id="CHEBI:29105"/>
    </ligand>
</feature>
<dbReference type="SUPFAM" id="SSF101152">
    <property type="entry name" value="Mob1/phocein"/>
    <property type="match status" value="1"/>
</dbReference>